<dbReference type="EMBL" id="PQWO01000004">
    <property type="protein sequence ID" value="PZD73939.1"/>
    <property type="molecule type" value="Genomic_DNA"/>
</dbReference>
<dbReference type="PANTHER" id="PTHR36456">
    <property type="entry name" value="UPF0232 PROTEIN SCO3875"/>
    <property type="match status" value="1"/>
</dbReference>
<reference evidence="1 2" key="1">
    <citation type="journal article" date="2018" name="Sci. Rep.">
        <title>A novel species of the marine cyanobacterium Acaryochloris with a unique pigment content and lifestyle.</title>
        <authorList>
            <person name="Partensky F."/>
            <person name="Six C."/>
            <person name="Ratin M."/>
            <person name="Garczarek L."/>
            <person name="Vaulot D."/>
            <person name="Probert I."/>
            <person name="Calteau A."/>
            <person name="Gourvil P."/>
            <person name="Marie D."/>
            <person name="Grebert T."/>
            <person name="Bouchier C."/>
            <person name="Le Panse S."/>
            <person name="Gachenot M."/>
            <person name="Rodriguez F."/>
            <person name="Garrido J.L."/>
        </authorList>
    </citation>
    <scope>NUCLEOTIDE SEQUENCE [LARGE SCALE GENOMIC DNA]</scope>
    <source>
        <strain evidence="1 2">RCC1774</strain>
    </source>
</reference>
<keyword evidence="2" id="KW-1185">Reference proteome</keyword>
<name>A0A2W1JKN1_9CYAN</name>
<dbReference type="PANTHER" id="PTHR36456:SF1">
    <property type="entry name" value="UPF0232 PROTEIN SCO3875"/>
    <property type="match status" value="1"/>
</dbReference>
<organism evidence="1 2">
    <name type="scientific">Acaryochloris thomasi RCC1774</name>
    <dbReference type="NCBI Taxonomy" id="1764569"/>
    <lineage>
        <taxon>Bacteria</taxon>
        <taxon>Bacillati</taxon>
        <taxon>Cyanobacteriota</taxon>
        <taxon>Cyanophyceae</taxon>
        <taxon>Acaryochloridales</taxon>
        <taxon>Acaryochloridaceae</taxon>
        <taxon>Acaryochloris</taxon>
        <taxon>Acaryochloris thomasi</taxon>
    </lineage>
</organism>
<dbReference type="Pfam" id="PF05258">
    <property type="entry name" value="DciA"/>
    <property type="match status" value="1"/>
</dbReference>
<evidence type="ECO:0000313" key="1">
    <source>
        <dbReference type="EMBL" id="PZD73939.1"/>
    </source>
</evidence>
<dbReference type="Proteomes" id="UP000248857">
    <property type="component" value="Unassembled WGS sequence"/>
</dbReference>
<comment type="caution">
    <text evidence="1">The sequence shown here is derived from an EMBL/GenBank/DDBJ whole genome shotgun (WGS) entry which is preliminary data.</text>
</comment>
<dbReference type="AlphaFoldDB" id="A0A2W1JKN1"/>
<dbReference type="OrthoDB" id="511752at2"/>
<gene>
    <name evidence="1" type="ORF">C1752_01685</name>
</gene>
<dbReference type="RefSeq" id="WP_110985649.1">
    <property type="nucleotide sequence ID" value="NZ_CAWNWM010000004.1"/>
</dbReference>
<accession>A0A2W1JKN1</accession>
<evidence type="ECO:0000313" key="2">
    <source>
        <dbReference type="Proteomes" id="UP000248857"/>
    </source>
</evidence>
<dbReference type="InterPro" id="IPR007922">
    <property type="entry name" value="DciA-like"/>
</dbReference>
<proteinExistence type="predicted"/>
<protein>
    <submittedName>
        <fullName evidence="1">Uncharacterized protein</fullName>
    </submittedName>
</protein>
<sequence>MALEPVDRVLGTLRKAQWKQQREFGKLQHAWAEVVGSVVAAQAQPTQINSQQVLFVATSSAVWAQNLAFERQRLLAKLNALLNKPLTDIRFSTSQWRSRSTHSQSAKPWTPQSLVMGPDNAVSPKAVTSHQEVFLRWSERVKAQSQKYPSCPQCHCATPPAELQRWSVCCLCAVRPKENDVRSEI</sequence>